<comment type="caution">
    <text evidence="1">The sequence shown here is derived from an EMBL/GenBank/DDBJ whole genome shotgun (WGS) entry which is preliminary data.</text>
</comment>
<organism evidence="1 2">
    <name type="scientific">Streptomyces thioluteus</name>
    <dbReference type="NCBI Taxonomy" id="66431"/>
    <lineage>
        <taxon>Bacteria</taxon>
        <taxon>Bacillati</taxon>
        <taxon>Actinomycetota</taxon>
        <taxon>Actinomycetes</taxon>
        <taxon>Kitasatosporales</taxon>
        <taxon>Streptomycetaceae</taxon>
        <taxon>Streptomyces</taxon>
    </lineage>
</organism>
<sequence>MRRAARADAAQQHLRLADLGALDKTRSAARQLVGHAHVGEGLVS</sequence>
<evidence type="ECO:0000313" key="1">
    <source>
        <dbReference type="EMBL" id="GAA2929361.1"/>
    </source>
</evidence>
<accession>A0ABP6JFL5</accession>
<dbReference type="Proteomes" id="UP001501102">
    <property type="component" value="Unassembled WGS sequence"/>
</dbReference>
<dbReference type="EMBL" id="BAAAXZ010000101">
    <property type="protein sequence ID" value="GAA2929361.1"/>
    <property type="molecule type" value="Genomic_DNA"/>
</dbReference>
<gene>
    <name evidence="1" type="ORF">GCM10020221_26490</name>
</gene>
<reference evidence="2" key="1">
    <citation type="journal article" date="2019" name="Int. J. Syst. Evol. Microbiol.">
        <title>The Global Catalogue of Microorganisms (GCM) 10K type strain sequencing project: providing services to taxonomists for standard genome sequencing and annotation.</title>
        <authorList>
            <consortium name="The Broad Institute Genomics Platform"/>
            <consortium name="The Broad Institute Genome Sequencing Center for Infectious Disease"/>
            <person name="Wu L."/>
            <person name="Ma J."/>
        </authorList>
    </citation>
    <scope>NUCLEOTIDE SEQUENCE [LARGE SCALE GENOMIC DNA]</scope>
    <source>
        <strain evidence="2">JCM 4087</strain>
    </source>
</reference>
<name>A0ABP6JFL5_STRTU</name>
<proteinExistence type="predicted"/>
<dbReference type="RefSeq" id="WP_344963261.1">
    <property type="nucleotide sequence ID" value="NZ_BAAAXZ010000101.1"/>
</dbReference>
<protein>
    <submittedName>
        <fullName evidence="1">Uncharacterized protein</fullName>
    </submittedName>
</protein>
<evidence type="ECO:0000313" key="2">
    <source>
        <dbReference type="Proteomes" id="UP001501102"/>
    </source>
</evidence>
<keyword evidence="2" id="KW-1185">Reference proteome</keyword>